<keyword evidence="2 3" id="KW-0040">ANK repeat</keyword>
<dbReference type="PANTHER" id="PTHR24123:SF33">
    <property type="entry name" value="PROTEIN HOS4"/>
    <property type="match status" value="1"/>
</dbReference>
<dbReference type="VEuPathDB" id="FungiDB:yc1106_05628"/>
<feature type="repeat" description="ANK" evidence="3">
    <location>
        <begin position="957"/>
        <end position="989"/>
    </location>
</feature>
<dbReference type="Pfam" id="PF22939">
    <property type="entry name" value="WHD_GPIID"/>
    <property type="match status" value="1"/>
</dbReference>
<feature type="repeat" description="ANK" evidence="3">
    <location>
        <begin position="761"/>
        <end position="793"/>
    </location>
</feature>
<feature type="repeat" description="ANK" evidence="3">
    <location>
        <begin position="827"/>
        <end position="859"/>
    </location>
</feature>
<dbReference type="SMART" id="SM00248">
    <property type="entry name" value="ANK"/>
    <property type="match status" value="17"/>
</dbReference>
<evidence type="ECO:0008006" key="9">
    <source>
        <dbReference type="Google" id="ProtNLM"/>
    </source>
</evidence>
<dbReference type="PROSITE" id="PS50088">
    <property type="entry name" value="ANK_REPEAT"/>
    <property type="match status" value="14"/>
</dbReference>
<gene>
    <name evidence="7" type="ORF">yc1106_05628</name>
</gene>
<dbReference type="Gene3D" id="1.25.40.20">
    <property type="entry name" value="Ankyrin repeat-containing domain"/>
    <property type="match status" value="5"/>
</dbReference>
<evidence type="ECO:0000256" key="1">
    <source>
        <dbReference type="ARBA" id="ARBA00022737"/>
    </source>
</evidence>
<evidence type="ECO:0000313" key="7">
    <source>
        <dbReference type="EMBL" id="USP78354.1"/>
    </source>
</evidence>
<organism evidence="7 8">
    <name type="scientific">Curvularia clavata</name>
    <dbReference type="NCBI Taxonomy" id="95742"/>
    <lineage>
        <taxon>Eukaryota</taxon>
        <taxon>Fungi</taxon>
        <taxon>Dikarya</taxon>
        <taxon>Ascomycota</taxon>
        <taxon>Pezizomycotina</taxon>
        <taxon>Dothideomycetes</taxon>
        <taxon>Pleosporomycetidae</taxon>
        <taxon>Pleosporales</taxon>
        <taxon>Pleosporineae</taxon>
        <taxon>Pleosporaceae</taxon>
        <taxon>Curvularia</taxon>
    </lineage>
</organism>
<feature type="repeat" description="ANK" evidence="3">
    <location>
        <begin position="1082"/>
        <end position="1114"/>
    </location>
</feature>
<feature type="repeat" description="ANK" evidence="3">
    <location>
        <begin position="924"/>
        <end position="956"/>
    </location>
</feature>
<feature type="repeat" description="ANK" evidence="3">
    <location>
        <begin position="1246"/>
        <end position="1278"/>
    </location>
</feature>
<dbReference type="Proteomes" id="UP001056012">
    <property type="component" value="Chromosome 4"/>
</dbReference>
<dbReference type="EMBL" id="CP089277">
    <property type="protein sequence ID" value="USP78354.1"/>
    <property type="molecule type" value="Genomic_DNA"/>
</dbReference>
<feature type="repeat" description="ANK" evidence="3">
    <location>
        <begin position="728"/>
        <end position="760"/>
    </location>
</feature>
<feature type="domain" description="GPI inositol-deacylase winged helix" evidence="5">
    <location>
        <begin position="515"/>
        <end position="594"/>
    </location>
</feature>
<feature type="region of interest" description="Disordered" evidence="4">
    <location>
        <begin position="1312"/>
        <end position="1331"/>
    </location>
</feature>
<dbReference type="InterPro" id="IPR054471">
    <property type="entry name" value="GPIID_WHD"/>
</dbReference>
<feature type="repeat" description="ANK" evidence="3">
    <location>
        <begin position="1180"/>
        <end position="1212"/>
    </location>
</feature>
<accession>A0A9Q9DU14</accession>
<protein>
    <recommendedName>
        <fullName evidence="9">Ankyrin repeat protein</fullName>
    </recommendedName>
</protein>
<dbReference type="Pfam" id="PF12796">
    <property type="entry name" value="Ank_2"/>
    <property type="match status" value="4"/>
</dbReference>
<feature type="compositionally biased region" description="Acidic residues" evidence="4">
    <location>
        <begin position="1315"/>
        <end position="1331"/>
    </location>
</feature>
<feature type="repeat" description="ANK" evidence="3">
    <location>
        <begin position="1279"/>
        <end position="1311"/>
    </location>
</feature>
<feature type="repeat" description="ANK" evidence="3">
    <location>
        <begin position="1115"/>
        <end position="1143"/>
    </location>
</feature>
<keyword evidence="1" id="KW-0677">Repeat</keyword>
<sequence length="1388" mass="156410">MSSDTHIQSVSGPSTDIGAIWDAAVLRYETTAGIKIQSLAGPASADNILINSKEREKQFTSRRHDGSRLDKFRTLVRKALGPIEMWGDIVTNATKTRQTANAVSADFDRVEEFFQELSSYLIQLRVWENGLPRIPELEEVITEVFTSVLITNKRIPAVKAFRALAGEDDELKSAFDQLRKTIQREQGIVRNAILAGVQDLKLETSAVRTNVEDNLVLTEQIDRQTNHIVASTNQIHKYLEDQENALERGNILAWLSTLDFHKKQRDTHGRHCSGTGNWFLDSDCFKEWLDTISHVEEHTVRGDVAIAYVYCDYTDAKLQSGVELVSSITRQLVEQNHRIPEEVKTYRDRWAEKRTYPTQEDRVLLIKDVVSRFSKTYIFVDALYQVADLRPQDECPEQNRTEFLHMLRMLEPFTHLFITSRPHLDLQTQFANLVQIEIAASSSDIQVYLESEISNNSRMSLLTNKDTALKGQIIDTISKKAAGMQVRKSLEALPTEIHDFYEDALERIESYFEEDRQLVKKTLAYVYCAKRPLTMEELSHALGIETDDTEFDEDACPEMEIVLNISAGLIRVNEKSNVVVLVHQTLQEYLAKNSSKLFHHPEAEIAKTCLTYLSMDVFEQGPCIEGRVLEQRLKDYLFLDYASHHWGHHLLENDSHMWIDLLLKFLKNNKKIASYLQVLHIPRYRGQDWHDRFPKQFSPLHVVAYWGLHWVFQMNLADCVDIDSQDSHGTTVLLLAAKYGHAVLVQMLIEIGAELDVRNKREETALYWAARSGHRSIVELLVAKGADPRCEDSEGWTALDWAVIKGYPELARLLLDRCHRIDPEYSGENKAVILAAEAGTEMTVQMLIDLGADVNWKDHFGSTALTWAIPEGHEKVVRLLLDNQADVNSRDVYDNTPLHWSLPYTAMVKLLLENGAEVDAKNQSGKTALIWSAHDGQEPALRLLLDNGADVAVQDCHGCTALHAASLRGHESIVNELMKNGADPGTKDQDGWTPLHAAALKQHHGVVRILLNKTDKGEEILKWVELQQKDAKKGALLAYIAERKSEGSTVVSGLGSAAQDGQFERVQALLETGVDINGLSACGSTALTLAVSQGQERIVQLLLEQGALVNKVESNGRSALHLAAEDGHQKITQMLVENGADVNGCFYTWTPLLTAAREGHEKVIEYLVQNGANIHAEDYYGRKAVHWIAQHGYWKTLKLFTRCGGDINATDHWNRTPLMWAVHGENLAVAKLLLNLGASLESKTEDGSTALHMASFLGDEEMVLLLLQRDASIEAKTRRGFKPLHIAALFGHEEVVRLLLEEDENIDAESHLLEADDENDEDEGVRDGSVDTDDIDLRATLALDKYMYQCLVGKEKDMKTSRSWTAYQLAAESGNREAQRLLRRAFKA</sequence>
<evidence type="ECO:0000256" key="2">
    <source>
        <dbReference type="ARBA" id="ARBA00023043"/>
    </source>
</evidence>
<feature type="repeat" description="ANK" evidence="3">
    <location>
        <begin position="860"/>
        <end position="892"/>
    </location>
</feature>
<dbReference type="PROSITE" id="PS50297">
    <property type="entry name" value="ANK_REP_REGION"/>
    <property type="match status" value="11"/>
</dbReference>
<evidence type="ECO:0000259" key="5">
    <source>
        <dbReference type="Pfam" id="PF22939"/>
    </source>
</evidence>
<dbReference type="PANTHER" id="PTHR24123">
    <property type="entry name" value="ANKYRIN REPEAT-CONTAINING"/>
    <property type="match status" value="1"/>
</dbReference>
<dbReference type="InterPro" id="IPR002110">
    <property type="entry name" value="Ankyrin_rpt"/>
</dbReference>
<evidence type="ECO:0000256" key="3">
    <source>
        <dbReference type="PROSITE-ProRule" id="PRU00023"/>
    </source>
</evidence>
<dbReference type="InterPro" id="IPR051165">
    <property type="entry name" value="Multifunctional_ANK_Repeat"/>
</dbReference>
<dbReference type="InterPro" id="IPR036770">
    <property type="entry name" value="Ankyrin_rpt-contain_sf"/>
</dbReference>
<dbReference type="SUPFAM" id="SSF48403">
    <property type="entry name" value="Ankyrin repeat"/>
    <property type="match status" value="2"/>
</dbReference>
<name>A0A9Q9DU14_CURCL</name>
<feature type="domain" description="Nephrocystin 3-like N-terminal" evidence="6">
    <location>
        <begin position="294"/>
        <end position="421"/>
    </location>
</feature>
<proteinExistence type="predicted"/>
<feature type="repeat" description="ANK" evidence="3">
    <location>
        <begin position="1213"/>
        <end position="1245"/>
    </location>
</feature>
<feature type="repeat" description="ANK" evidence="3">
    <location>
        <begin position="1147"/>
        <end position="1179"/>
    </location>
</feature>
<reference evidence="7" key="1">
    <citation type="submission" date="2021-12" db="EMBL/GenBank/DDBJ databases">
        <title>Curvularia clavata genome.</title>
        <authorList>
            <person name="Cao Y."/>
        </authorList>
    </citation>
    <scope>NUCLEOTIDE SEQUENCE</scope>
    <source>
        <strain evidence="7">Yc1106</strain>
    </source>
</reference>
<dbReference type="InterPro" id="IPR056884">
    <property type="entry name" value="NPHP3-like_N"/>
</dbReference>
<evidence type="ECO:0000313" key="8">
    <source>
        <dbReference type="Proteomes" id="UP001056012"/>
    </source>
</evidence>
<evidence type="ECO:0000259" key="6">
    <source>
        <dbReference type="Pfam" id="PF24883"/>
    </source>
</evidence>
<feature type="repeat" description="ANK" evidence="3">
    <location>
        <begin position="990"/>
        <end position="1013"/>
    </location>
</feature>
<evidence type="ECO:0000256" key="4">
    <source>
        <dbReference type="SAM" id="MobiDB-lite"/>
    </source>
</evidence>
<dbReference type="OrthoDB" id="195446at2759"/>
<dbReference type="PRINTS" id="PR01415">
    <property type="entry name" value="ANKYRIN"/>
</dbReference>
<dbReference type="Pfam" id="PF24883">
    <property type="entry name" value="NPHP3_N"/>
    <property type="match status" value="1"/>
</dbReference>
<keyword evidence="8" id="KW-1185">Reference proteome</keyword>
<dbReference type="Pfam" id="PF00023">
    <property type="entry name" value="Ank"/>
    <property type="match status" value="4"/>
</dbReference>